<dbReference type="PANTHER" id="PTHR24320">
    <property type="entry name" value="RETINOL DEHYDROGENASE"/>
    <property type="match status" value="1"/>
</dbReference>
<proteinExistence type="inferred from homology"/>
<reference evidence="4 5" key="1">
    <citation type="submission" date="2018-01" db="EMBL/GenBank/DDBJ databases">
        <title>Harnessing the power of phylogenomics to disentangle the directionality and signatures of interkingdom host jumping in the parasitic fungal genus Tolypocladium.</title>
        <authorList>
            <person name="Quandt C.A."/>
            <person name="Patterson W."/>
            <person name="Spatafora J.W."/>
        </authorList>
    </citation>
    <scope>NUCLEOTIDE SEQUENCE [LARGE SCALE GENOMIC DNA]</scope>
    <source>
        <strain evidence="4 5">NRBC 100945</strain>
    </source>
</reference>
<dbReference type="PRINTS" id="PR00081">
    <property type="entry name" value="GDHRDH"/>
</dbReference>
<protein>
    <submittedName>
        <fullName evidence="4">Oxidoreductase</fullName>
    </submittedName>
</protein>
<dbReference type="AlphaFoldDB" id="A0A2S4KSA2"/>
<name>A0A2S4KSA2_9HYPO</name>
<dbReference type="EMBL" id="PKSG01000748">
    <property type="protein sequence ID" value="POR33079.1"/>
    <property type="molecule type" value="Genomic_DNA"/>
</dbReference>
<dbReference type="STRING" id="94208.A0A2S4KSA2"/>
<evidence type="ECO:0000256" key="2">
    <source>
        <dbReference type="ARBA" id="ARBA00022857"/>
    </source>
</evidence>
<keyword evidence="3" id="KW-0560">Oxidoreductase</keyword>
<dbReference type="Gene3D" id="3.40.50.720">
    <property type="entry name" value="NAD(P)-binding Rossmann-like Domain"/>
    <property type="match status" value="1"/>
</dbReference>
<dbReference type="GO" id="GO:0016491">
    <property type="term" value="F:oxidoreductase activity"/>
    <property type="evidence" value="ECO:0007669"/>
    <property type="project" value="UniProtKB-KW"/>
</dbReference>
<dbReference type="InterPro" id="IPR002347">
    <property type="entry name" value="SDR_fam"/>
</dbReference>
<evidence type="ECO:0000256" key="1">
    <source>
        <dbReference type="ARBA" id="ARBA00006484"/>
    </source>
</evidence>
<comment type="similarity">
    <text evidence="1">Belongs to the short-chain dehydrogenases/reductases (SDR) family.</text>
</comment>
<keyword evidence="2" id="KW-0521">NADP</keyword>
<evidence type="ECO:0000313" key="5">
    <source>
        <dbReference type="Proteomes" id="UP000237481"/>
    </source>
</evidence>
<dbReference type="PANTHER" id="PTHR24320:SF236">
    <property type="entry name" value="SHORT-CHAIN DEHYDROGENASE-RELATED"/>
    <property type="match status" value="1"/>
</dbReference>
<dbReference type="Proteomes" id="UP000237481">
    <property type="component" value="Unassembled WGS sequence"/>
</dbReference>
<dbReference type="InterPro" id="IPR036291">
    <property type="entry name" value="NAD(P)-bd_dom_sf"/>
</dbReference>
<dbReference type="OrthoDB" id="191139at2759"/>
<keyword evidence="5" id="KW-1185">Reference proteome</keyword>
<dbReference type="SUPFAM" id="SSF51735">
    <property type="entry name" value="NAD(P)-binding Rossmann-fold domains"/>
    <property type="match status" value="1"/>
</dbReference>
<accession>A0A2S4KSA2</accession>
<dbReference type="Pfam" id="PF00106">
    <property type="entry name" value="adh_short"/>
    <property type="match status" value="1"/>
</dbReference>
<organism evidence="4 5">
    <name type="scientific">Tolypocladium paradoxum</name>
    <dbReference type="NCBI Taxonomy" id="94208"/>
    <lineage>
        <taxon>Eukaryota</taxon>
        <taxon>Fungi</taxon>
        <taxon>Dikarya</taxon>
        <taxon>Ascomycota</taxon>
        <taxon>Pezizomycotina</taxon>
        <taxon>Sordariomycetes</taxon>
        <taxon>Hypocreomycetidae</taxon>
        <taxon>Hypocreales</taxon>
        <taxon>Ophiocordycipitaceae</taxon>
        <taxon>Tolypocladium</taxon>
    </lineage>
</organism>
<comment type="caution">
    <text evidence="4">The sequence shown here is derived from an EMBL/GenBank/DDBJ whole genome shotgun (WGS) entry which is preliminary data.</text>
</comment>
<gene>
    <name evidence="4" type="ORF">TPAR_06711</name>
</gene>
<sequence>MSRFLTKAFVSQAAFIPAPPLTEENLPDQSGRVHLVTGGYAGVGGELSKILYGKGATVYIAGRSEEKANQAIERIKKEAPSSSGRLEFLLLDLNDLATIKASAERFLSQQSRLDVLVNNAGIMTPPAGSKTKQGHDLQFGTNCLGPFLFTKCLMPILTRTAASSPPGSVRVLWAASSAIQVFSPDGGVAFDDTTGAPKIFNSQQKNYGQTKVGNVLLAVKTGELYASQGVLSVSFNPGNLKTELQRHSTGLLMRLAQKMLYPAIFGAYTELYSGWSEEITADKGVTYVVPWGKDGSDLVRQDIQEGIRNGLATRFWDWCESETKLYS</sequence>
<evidence type="ECO:0000256" key="3">
    <source>
        <dbReference type="ARBA" id="ARBA00023002"/>
    </source>
</evidence>
<evidence type="ECO:0000313" key="4">
    <source>
        <dbReference type="EMBL" id="POR33079.1"/>
    </source>
</evidence>